<keyword evidence="2" id="KW-1185">Reference proteome</keyword>
<comment type="caution">
    <text evidence="1">The sequence shown here is derived from an EMBL/GenBank/DDBJ whole genome shotgun (WGS) entry which is preliminary data.</text>
</comment>
<protein>
    <submittedName>
        <fullName evidence="1">Antitoxin XRE family protein</fullName>
    </submittedName>
</protein>
<reference evidence="1 2" key="2">
    <citation type="journal article" date="2013" name="PLoS ONE">
        <title>INDIGO - INtegrated Data Warehouse of MIcrobial GenOmes with Examples from the Red Sea Extremophiles.</title>
        <authorList>
            <person name="Alam I."/>
            <person name="Antunes A."/>
            <person name="Kamau A.A."/>
            <person name="Ba Alawi W."/>
            <person name="Kalkatawi M."/>
            <person name="Stingl U."/>
            <person name="Bajic V.B."/>
        </authorList>
    </citation>
    <scope>NUCLEOTIDE SEQUENCE [LARGE SCALE GENOMIC DNA]</scope>
    <source>
        <strain evidence="1 2">E1L3A</strain>
    </source>
</reference>
<dbReference type="GO" id="GO:0003677">
    <property type="term" value="F:DNA binding"/>
    <property type="evidence" value="ECO:0007669"/>
    <property type="project" value="InterPro"/>
</dbReference>
<dbReference type="InterPro" id="IPR001387">
    <property type="entry name" value="Cro/C1-type_HTH"/>
</dbReference>
<dbReference type="AlphaFoldDB" id="F7QBR1"/>
<dbReference type="Proteomes" id="UP000006242">
    <property type="component" value="Unassembled WGS sequence"/>
</dbReference>
<accession>F7QBR1</accession>
<evidence type="ECO:0000313" key="2">
    <source>
        <dbReference type="Proteomes" id="UP000006242"/>
    </source>
</evidence>
<dbReference type="STRING" id="1033802.SSPSH_003766"/>
<organism evidence="1 2">
    <name type="scientific">Salinisphaera shabanensis E1L3A</name>
    <dbReference type="NCBI Taxonomy" id="1033802"/>
    <lineage>
        <taxon>Bacteria</taxon>
        <taxon>Pseudomonadati</taxon>
        <taxon>Pseudomonadota</taxon>
        <taxon>Gammaproteobacteria</taxon>
        <taxon>Salinisphaerales</taxon>
        <taxon>Salinisphaeraceae</taxon>
        <taxon>Salinisphaera</taxon>
    </lineage>
</organism>
<dbReference type="Gene3D" id="1.10.260.40">
    <property type="entry name" value="lambda repressor-like DNA-binding domains"/>
    <property type="match status" value="1"/>
</dbReference>
<sequence>MTIELSHYDPADFLDSPETMAAYLNATIEDSEGDVGAIANALGAIARAKGMTGIAEEAGLGRQSLYKALSPEGNPTLETVYKVARVLGLRLSVEAA</sequence>
<reference evidence="1 2" key="1">
    <citation type="journal article" date="2011" name="J. Bacteriol.">
        <title>Genome sequence of Salinisphaera shabanensis, a gammaproteobacterium from the harsh, variable environment of the brine-seawater interface of the Shaban Deep in the Red Sea.</title>
        <authorList>
            <person name="Antunes A."/>
            <person name="Alam I."/>
            <person name="Bajic V.B."/>
            <person name="Stingl U."/>
        </authorList>
    </citation>
    <scope>NUCLEOTIDE SEQUENCE [LARGE SCALE GENOMIC DNA]</scope>
    <source>
        <strain evidence="1 2">E1L3A</strain>
    </source>
</reference>
<dbReference type="EMBL" id="AFNV02000041">
    <property type="protein sequence ID" value="ERJ17417.1"/>
    <property type="molecule type" value="Genomic_DNA"/>
</dbReference>
<dbReference type="InterPro" id="IPR010982">
    <property type="entry name" value="Lambda_DNA-bd_dom_sf"/>
</dbReference>
<dbReference type="CDD" id="cd00093">
    <property type="entry name" value="HTH_XRE"/>
    <property type="match status" value="1"/>
</dbReference>
<evidence type="ECO:0000313" key="1">
    <source>
        <dbReference type="EMBL" id="ERJ17417.1"/>
    </source>
</evidence>
<dbReference type="NCBIfam" id="TIGR02684">
    <property type="entry name" value="dnstrm_HI1420"/>
    <property type="match status" value="1"/>
</dbReference>
<dbReference type="eggNOG" id="COG3636">
    <property type="taxonomic scope" value="Bacteria"/>
</dbReference>
<dbReference type="PANTHER" id="PTHR40275">
    <property type="entry name" value="SSL7038 PROTEIN"/>
    <property type="match status" value="1"/>
</dbReference>
<proteinExistence type="predicted"/>
<dbReference type="SUPFAM" id="SSF47413">
    <property type="entry name" value="lambda repressor-like DNA-binding domains"/>
    <property type="match status" value="1"/>
</dbReference>
<dbReference type="Pfam" id="PF21716">
    <property type="entry name" value="dnstrm_HI1420"/>
    <property type="match status" value="1"/>
</dbReference>
<dbReference type="OrthoDB" id="9798416at2"/>
<dbReference type="RefSeq" id="WP_006914367.1">
    <property type="nucleotide sequence ID" value="NZ_AFNV02000041.1"/>
</dbReference>
<dbReference type="PANTHER" id="PTHR40275:SF1">
    <property type="entry name" value="SSL7038 PROTEIN"/>
    <property type="match status" value="1"/>
</dbReference>
<gene>
    <name evidence="1" type="ORF">SSPSH_003766</name>
</gene>
<name>F7QBR1_9GAMM</name>
<dbReference type="InterPro" id="IPR014057">
    <property type="entry name" value="HI1420"/>
</dbReference>